<gene>
    <name evidence="1" type="ORF">EJB05_29882</name>
</gene>
<name>A0A5J9UVD4_9POAL</name>
<protein>
    <submittedName>
        <fullName evidence="1">Uncharacterized protein</fullName>
    </submittedName>
</protein>
<organism evidence="1 2">
    <name type="scientific">Eragrostis curvula</name>
    <name type="common">weeping love grass</name>
    <dbReference type="NCBI Taxonomy" id="38414"/>
    <lineage>
        <taxon>Eukaryota</taxon>
        <taxon>Viridiplantae</taxon>
        <taxon>Streptophyta</taxon>
        <taxon>Embryophyta</taxon>
        <taxon>Tracheophyta</taxon>
        <taxon>Spermatophyta</taxon>
        <taxon>Magnoliopsida</taxon>
        <taxon>Liliopsida</taxon>
        <taxon>Poales</taxon>
        <taxon>Poaceae</taxon>
        <taxon>PACMAD clade</taxon>
        <taxon>Chloridoideae</taxon>
        <taxon>Eragrostideae</taxon>
        <taxon>Eragrostidinae</taxon>
        <taxon>Eragrostis</taxon>
    </lineage>
</organism>
<sequence>MSFQDLLHGVSASNVTPGCSIGTPMKKVPFQLEQVDGVFTRPAVEIGLTPFQMPVASFYSALIHFVSCKNSGKDGEVWSCTDHSECKGCEAERMKGQDQNKRGTFQAYMVAENVPN</sequence>
<keyword evidence="2" id="KW-1185">Reference proteome</keyword>
<evidence type="ECO:0000313" key="1">
    <source>
        <dbReference type="EMBL" id="TVU27281.1"/>
    </source>
</evidence>
<dbReference type="AlphaFoldDB" id="A0A5J9UVD4"/>
<accession>A0A5J9UVD4</accession>
<evidence type="ECO:0000313" key="2">
    <source>
        <dbReference type="Proteomes" id="UP000324897"/>
    </source>
</evidence>
<dbReference type="Proteomes" id="UP000324897">
    <property type="component" value="Chromosome 2"/>
</dbReference>
<dbReference type="EMBL" id="RWGY01000013">
    <property type="protein sequence ID" value="TVU27281.1"/>
    <property type="molecule type" value="Genomic_DNA"/>
</dbReference>
<comment type="caution">
    <text evidence="1">The sequence shown here is derived from an EMBL/GenBank/DDBJ whole genome shotgun (WGS) entry which is preliminary data.</text>
</comment>
<proteinExistence type="predicted"/>
<dbReference type="Gramene" id="TVU27281">
    <property type="protein sequence ID" value="TVU27281"/>
    <property type="gene ID" value="EJB05_29882"/>
</dbReference>
<reference evidence="1 2" key="1">
    <citation type="journal article" date="2019" name="Sci. Rep.">
        <title>A high-quality genome of Eragrostis curvula grass provides insights into Poaceae evolution and supports new strategies to enhance forage quality.</title>
        <authorList>
            <person name="Carballo J."/>
            <person name="Santos B.A.C.M."/>
            <person name="Zappacosta D."/>
            <person name="Garbus I."/>
            <person name="Selva J.P."/>
            <person name="Gallo C.A."/>
            <person name="Diaz A."/>
            <person name="Albertini E."/>
            <person name="Caccamo M."/>
            <person name="Echenique V."/>
        </authorList>
    </citation>
    <scope>NUCLEOTIDE SEQUENCE [LARGE SCALE GENOMIC DNA]</scope>
    <source>
        <strain evidence="2">cv. Victoria</strain>
        <tissue evidence="1">Leaf</tissue>
    </source>
</reference>